<dbReference type="Gene3D" id="3.30.70.120">
    <property type="match status" value="1"/>
</dbReference>
<dbReference type="Proteomes" id="UP001519306">
    <property type="component" value="Unassembled WGS sequence"/>
</dbReference>
<comment type="caution">
    <text evidence="8">The sequence shown here is derived from an EMBL/GenBank/DDBJ whole genome shotgun (WGS) entry which is preliminary data.</text>
</comment>
<dbReference type="CDD" id="cd16380">
    <property type="entry name" value="YitT_C"/>
    <property type="match status" value="1"/>
</dbReference>
<dbReference type="Pfam" id="PF10035">
    <property type="entry name" value="DUF2179"/>
    <property type="match status" value="1"/>
</dbReference>
<evidence type="ECO:0000256" key="2">
    <source>
        <dbReference type="ARBA" id="ARBA00022475"/>
    </source>
</evidence>
<dbReference type="Pfam" id="PF02588">
    <property type="entry name" value="YitT_membrane"/>
    <property type="match status" value="1"/>
</dbReference>
<dbReference type="PANTHER" id="PTHR33545:SF5">
    <property type="entry name" value="UPF0750 MEMBRANE PROTEIN YITT"/>
    <property type="match status" value="1"/>
</dbReference>
<dbReference type="PIRSF" id="PIRSF006483">
    <property type="entry name" value="Membrane_protein_YitT"/>
    <property type="match status" value="1"/>
</dbReference>
<feature type="transmembrane region" description="Helical" evidence="6">
    <location>
        <begin position="12"/>
        <end position="34"/>
    </location>
</feature>
<protein>
    <submittedName>
        <fullName evidence="8">Uncharacterized membrane-anchored protein YitT (DUF2179 family)</fullName>
    </submittedName>
</protein>
<comment type="subcellular location">
    <subcellularLocation>
        <location evidence="1">Cell membrane</location>
        <topology evidence="1">Multi-pass membrane protein</topology>
    </subcellularLocation>
</comment>
<keyword evidence="2" id="KW-1003">Cell membrane</keyword>
<evidence type="ECO:0000256" key="3">
    <source>
        <dbReference type="ARBA" id="ARBA00022692"/>
    </source>
</evidence>
<evidence type="ECO:0000256" key="6">
    <source>
        <dbReference type="SAM" id="Phobius"/>
    </source>
</evidence>
<dbReference type="InterPro" id="IPR019264">
    <property type="entry name" value="DUF2179"/>
</dbReference>
<evidence type="ECO:0000313" key="8">
    <source>
        <dbReference type="EMBL" id="MBP2024639.1"/>
    </source>
</evidence>
<feature type="transmembrane region" description="Helical" evidence="6">
    <location>
        <begin position="153"/>
        <end position="175"/>
    </location>
</feature>
<accession>A0ABS4KA40</accession>
<keyword evidence="3 6" id="KW-0812">Transmembrane</keyword>
<evidence type="ECO:0000256" key="1">
    <source>
        <dbReference type="ARBA" id="ARBA00004651"/>
    </source>
</evidence>
<dbReference type="PANTHER" id="PTHR33545">
    <property type="entry name" value="UPF0750 MEMBRANE PROTEIN YITT-RELATED"/>
    <property type="match status" value="1"/>
</dbReference>
<dbReference type="InterPro" id="IPR051461">
    <property type="entry name" value="UPF0750_membrane"/>
</dbReference>
<evidence type="ECO:0000256" key="5">
    <source>
        <dbReference type="ARBA" id="ARBA00023136"/>
    </source>
</evidence>
<feature type="domain" description="DUF2179" evidence="7">
    <location>
        <begin position="228"/>
        <end position="282"/>
    </location>
</feature>
<proteinExistence type="predicted"/>
<evidence type="ECO:0000313" key="9">
    <source>
        <dbReference type="Proteomes" id="UP001519306"/>
    </source>
</evidence>
<evidence type="ECO:0000259" key="7">
    <source>
        <dbReference type="Pfam" id="PF10035"/>
    </source>
</evidence>
<evidence type="ECO:0000256" key="4">
    <source>
        <dbReference type="ARBA" id="ARBA00022989"/>
    </source>
</evidence>
<dbReference type="InterPro" id="IPR015867">
    <property type="entry name" value="N-reg_PII/ATP_PRibTrfase_C"/>
</dbReference>
<dbReference type="InterPro" id="IPR003740">
    <property type="entry name" value="YitT"/>
</dbReference>
<dbReference type="RefSeq" id="WP_210059941.1">
    <property type="nucleotide sequence ID" value="NZ_JAGGLJ010000001.1"/>
</dbReference>
<feature type="transmembrane region" description="Helical" evidence="6">
    <location>
        <begin position="82"/>
        <end position="102"/>
    </location>
</feature>
<feature type="transmembrane region" description="Helical" evidence="6">
    <location>
        <begin position="114"/>
        <end position="133"/>
    </location>
</feature>
<keyword evidence="9" id="KW-1185">Reference proteome</keyword>
<gene>
    <name evidence="8" type="ORF">J2Z71_000154</name>
</gene>
<keyword evidence="4 6" id="KW-1133">Transmembrane helix</keyword>
<organism evidence="8 9">
    <name type="scientific">Peptoniphilus stercorisuis</name>
    <dbReference type="NCBI Taxonomy" id="1436965"/>
    <lineage>
        <taxon>Bacteria</taxon>
        <taxon>Bacillati</taxon>
        <taxon>Bacillota</taxon>
        <taxon>Tissierellia</taxon>
        <taxon>Tissierellales</taxon>
        <taxon>Peptoniphilaceae</taxon>
        <taxon>Peptoniphilus</taxon>
    </lineage>
</organism>
<name>A0ABS4KA40_9FIRM</name>
<dbReference type="EMBL" id="JAGGLJ010000001">
    <property type="protein sequence ID" value="MBP2024639.1"/>
    <property type="molecule type" value="Genomic_DNA"/>
</dbReference>
<keyword evidence="5 6" id="KW-0472">Membrane</keyword>
<sequence length="290" mass="31827">MNGQFNFDKKEVVGKFLSIIIGDSLIAASIVFFLKPNLMVSSGVNGIAIMIEYLFGLPLGLLIFLLNVPLMFLSIKFLDKEFSIFTVFSIFISSVAVSLFESLAPKGFAVTNEIMLAAIYGGIVKGLGVGILFKNNASSGGFDILAAIFKKKYNIAIGEVLLLVNFFIIGASAFIYTPDKAMYTLISLALSFKIGDVIQTKVGRQKQVFIISEKNEKIAHLIQEKVARGITYLDGEGGYENKDVKVIYLICTSRELIQVKKLVEREDKKAFIAISDTAEISGRGFEKIAI</sequence>
<reference evidence="8 9" key="1">
    <citation type="submission" date="2021-03" db="EMBL/GenBank/DDBJ databases">
        <title>Genomic Encyclopedia of Type Strains, Phase IV (KMG-IV): sequencing the most valuable type-strain genomes for metagenomic binning, comparative biology and taxonomic classification.</title>
        <authorList>
            <person name="Goeker M."/>
        </authorList>
    </citation>
    <scope>NUCLEOTIDE SEQUENCE [LARGE SCALE GENOMIC DNA]</scope>
    <source>
        <strain evidence="8 9">DSM 27563</strain>
    </source>
</reference>
<feature type="transmembrane region" description="Helical" evidence="6">
    <location>
        <begin position="46"/>
        <end position="70"/>
    </location>
</feature>